<dbReference type="EMBL" id="GBXM01046564">
    <property type="protein sequence ID" value="JAH62013.1"/>
    <property type="molecule type" value="Transcribed_RNA"/>
</dbReference>
<evidence type="ECO:0000313" key="1">
    <source>
        <dbReference type="EMBL" id="JAH62013.1"/>
    </source>
</evidence>
<name>A0A0E9UAL9_ANGAN</name>
<sequence>MKSISKCFCRAAVWGGSS</sequence>
<protein>
    <submittedName>
        <fullName evidence="1">Uncharacterized protein</fullName>
    </submittedName>
</protein>
<organism evidence="1">
    <name type="scientific">Anguilla anguilla</name>
    <name type="common">European freshwater eel</name>
    <name type="synonym">Muraena anguilla</name>
    <dbReference type="NCBI Taxonomy" id="7936"/>
    <lineage>
        <taxon>Eukaryota</taxon>
        <taxon>Metazoa</taxon>
        <taxon>Chordata</taxon>
        <taxon>Craniata</taxon>
        <taxon>Vertebrata</taxon>
        <taxon>Euteleostomi</taxon>
        <taxon>Actinopterygii</taxon>
        <taxon>Neopterygii</taxon>
        <taxon>Teleostei</taxon>
        <taxon>Anguilliformes</taxon>
        <taxon>Anguillidae</taxon>
        <taxon>Anguilla</taxon>
    </lineage>
</organism>
<reference evidence="1" key="1">
    <citation type="submission" date="2014-11" db="EMBL/GenBank/DDBJ databases">
        <authorList>
            <person name="Amaro Gonzalez C."/>
        </authorList>
    </citation>
    <scope>NUCLEOTIDE SEQUENCE</scope>
</reference>
<accession>A0A0E9UAL9</accession>
<dbReference type="AlphaFoldDB" id="A0A0E9UAL9"/>
<reference evidence="1" key="2">
    <citation type="journal article" date="2015" name="Fish Shellfish Immunol.">
        <title>Early steps in the European eel (Anguilla anguilla)-Vibrio vulnificus interaction in the gills: Role of the RtxA13 toxin.</title>
        <authorList>
            <person name="Callol A."/>
            <person name="Pajuelo D."/>
            <person name="Ebbesson L."/>
            <person name="Teles M."/>
            <person name="MacKenzie S."/>
            <person name="Amaro C."/>
        </authorList>
    </citation>
    <scope>NUCLEOTIDE SEQUENCE</scope>
</reference>
<proteinExistence type="predicted"/>